<organism evidence="2 3">
    <name type="scientific">Fasciolopsis buskii</name>
    <dbReference type="NCBI Taxonomy" id="27845"/>
    <lineage>
        <taxon>Eukaryota</taxon>
        <taxon>Metazoa</taxon>
        <taxon>Spiralia</taxon>
        <taxon>Lophotrochozoa</taxon>
        <taxon>Platyhelminthes</taxon>
        <taxon>Trematoda</taxon>
        <taxon>Digenea</taxon>
        <taxon>Plagiorchiida</taxon>
        <taxon>Echinostomata</taxon>
        <taxon>Echinostomatoidea</taxon>
        <taxon>Fasciolidae</taxon>
        <taxon>Fasciolopsis</taxon>
    </lineage>
</organism>
<dbReference type="InterPro" id="IPR032792">
    <property type="entry name" value="AGL_glucanoTrfase"/>
</dbReference>
<dbReference type="InterPro" id="IPR010401">
    <property type="entry name" value="AGL/Gdb1"/>
</dbReference>
<dbReference type="AlphaFoldDB" id="A0A8E0RNZ5"/>
<evidence type="ECO:0000259" key="1">
    <source>
        <dbReference type="Pfam" id="PF14701"/>
    </source>
</evidence>
<comment type="caution">
    <text evidence="2">The sequence shown here is derived from an EMBL/GenBank/DDBJ whole genome shotgun (WGS) entry which is preliminary data.</text>
</comment>
<reference evidence="2" key="1">
    <citation type="submission" date="2019-05" db="EMBL/GenBank/DDBJ databases">
        <title>Annotation for the trematode Fasciolopsis buski.</title>
        <authorList>
            <person name="Choi Y.-J."/>
        </authorList>
    </citation>
    <scope>NUCLEOTIDE SEQUENCE</scope>
    <source>
        <strain evidence="2">HT</strain>
        <tissue evidence="2">Whole worm</tissue>
    </source>
</reference>
<dbReference type="PANTHER" id="PTHR10569">
    <property type="entry name" value="GLYCOGEN DEBRANCHING ENZYME"/>
    <property type="match status" value="1"/>
</dbReference>
<dbReference type="OrthoDB" id="10248904at2759"/>
<gene>
    <name evidence="2" type="ORF">FBUS_05787</name>
</gene>
<keyword evidence="3" id="KW-1185">Reference proteome</keyword>
<feature type="domain" description="Glycogen debranching enzyme glucanotransferase" evidence="1">
    <location>
        <begin position="25"/>
        <end position="352"/>
    </location>
</feature>
<dbReference type="GO" id="GO:0004134">
    <property type="term" value="F:4-alpha-glucanotransferase activity"/>
    <property type="evidence" value="ECO:0007669"/>
    <property type="project" value="InterPro"/>
</dbReference>
<evidence type="ECO:0000313" key="3">
    <source>
        <dbReference type="Proteomes" id="UP000728185"/>
    </source>
</evidence>
<dbReference type="InterPro" id="IPR017853">
    <property type="entry name" value="GH"/>
</dbReference>
<dbReference type="SUPFAM" id="SSF51445">
    <property type="entry name" value="(Trans)glycosidases"/>
    <property type="match status" value="1"/>
</dbReference>
<proteinExistence type="predicted"/>
<dbReference type="Pfam" id="PF14701">
    <property type="entry name" value="hDGE_amylase"/>
    <property type="match status" value="1"/>
</dbReference>
<dbReference type="PANTHER" id="PTHR10569:SF2">
    <property type="entry name" value="GLYCOGEN DEBRANCHING ENZYME"/>
    <property type="match status" value="1"/>
</dbReference>
<protein>
    <submittedName>
        <fullName evidence="2">Glycogen debranching enzyme</fullName>
    </submittedName>
</protein>
<dbReference type="EMBL" id="LUCM01010440">
    <property type="protein sequence ID" value="KAA0185461.1"/>
    <property type="molecule type" value="Genomic_DNA"/>
</dbReference>
<dbReference type="GO" id="GO:0004135">
    <property type="term" value="F:amylo-alpha-1,6-glucosidase activity"/>
    <property type="evidence" value="ECO:0007669"/>
    <property type="project" value="InterPro"/>
</dbReference>
<evidence type="ECO:0000313" key="2">
    <source>
        <dbReference type="EMBL" id="KAA0185461.1"/>
    </source>
</evidence>
<accession>A0A8E0RNZ5</accession>
<sequence>MARRVMQFFLTNGMNTEGQLYRVKKVNPEFSSPGSPVDWADIERYVQHLENDWSILSMADLVLNHTSNDSPWVQEHPECAYNVVNSPHLVPAYILDAIVWCMSKEVSTGALANRGIPAKLGDPSSEIPAMRAWLSENIERAKLHEFFIADVDAVKNEFVSWLLCGKSSIDAVSFRSGENHLFLKVAGLRKGRRHGATVDFEVARREYLGIRDHSMPLSEAAAESAADQLRARLLQLNADKIREVDEHIQVAIQNVLANAGYRFYDPYGLKLGTVTMDTPIMWKYFYHPRGSINNAQEAEALLNTPDAPRIMAFNGWVMGDDPLRNFAESSSNVYLRRELIVWGDSVKLRYVQFQSEPYSVHIYYK</sequence>
<dbReference type="Proteomes" id="UP000728185">
    <property type="component" value="Unassembled WGS sequence"/>
</dbReference>
<name>A0A8E0RNZ5_9TREM</name>
<dbReference type="GO" id="GO:0005980">
    <property type="term" value="P:glycogen catabolic process"/>
    <property type="evidence" value="ECO:0007669"/>
    <property type="project" value="InterPro"/>
</dbReference>